<proteinExistence type="predicted"/>
<sequence length="58" mass="6452">MAKKDRVSVRDALRIGKGTERHHPGSFPIGPRKKPKALKDLVDSGDRLAKLQEALYAE</sequence>
<gene>
    <name evidence="2" type="ORF">ATP06_0238085</name>
</gene>
<dbReference type="EMBL" id="LOBU02000052">
    <property type="protein sequence ID" value="OKA03078.1"/>
    <property type="molecule type" value="Genomic_DNA"/>
</dbReference>
<keyword evidence="3" id="KW-1185">Reference proteome</keyword>
<name>A0ABX3DF62_9PSEU</name>
<dbReference type="Proteomes" id="UP000186883">
    <property type="component" value="Unassembled WGS sequence"/>
</dbReference>
<feature type="non-terminal residue" evidence="2">
    <location>
        <position position="58"/>
    </location>
</feature>
<feature type="region of interest" description="Disordered" evidence="1">
    <location>
        <begin position="17"/>
        <end position="36"/>
    </location>
</feature>
<organism evidence="2 3">
    <name type="scientific">Amycolatopsis regifaucium</name>
    <dbReference type="NCBI Taxonomy" id="546365"/>
    <lineage>
        <taxon>Bacteria</taxon>
        <taxon>Bacillati</taxon>
        <taxon>Actinomycetota</taxon>
        <taxon>Actinomycetes</taxon>
        <taxon>Pseudonocardiales</taxon>
        <taxon>Pseudonocardiaceae</taxon>
        <taxon>Amycolatopsis</taxon>
    </lineage>
</organism>
<reference evidence="2" key="1">
    <citation type="submission" date="2016-11" db="EMBL/GenBank/DDBJ databases">
        <title>Genome sequencing of Amycolatopsis regifaucium.</title>
        <authorList>
            <person name="Mayilraj S."/>
            <person name="Kaur N."/>
        </authorList>
    </citation>
    <scope>NUCLEOTIDE SEQUENCE [LARGE SCALE GENOMIC DNA]</scope>
    <source>
        <strain evidence="2">GY080</strain>
    </source>
</reference>
<comment type="caution">
    <text evidence="2">The sequence shown here is derived from an EMBL/GenBank/DDBJ whole genome shotgun (WGS) entry which is preliminary data.</text>
</comment>
<evidence type="ECO:0000256" key="1">
    <source>
        <dbReference type="SAM" id="MobiDB-lite"/>
    </source>
</evidence>
<accession>A0ABX3DF62</accession>
<protein>
    <submittedName>
        <fullName evidence="2">Phosphate--nucleotide phosphotransferase</fullName>
    </submittedName>
</protein>
<evidence type="ECO:0000313" key="3">
    <source>
        <dbReference type="Proteomes" id="UP000186883"/>
    </source>
</evidence>
<evidence type="ECO:0000313" key="2">
    <source>
        <dbReference type="EMBL" id="OKA03078.1"/>
    </source>
</evidence>